<dbReference type="PANTHER" id="PTHR31151">
    <property type="entry name" value="PROLINE-TRNA LIGASE (DUF1680)"/>
    <property type="match status" value="1"/>
</dbReference>
<name>A0A6A6PDM1_9PEZI</name>
<feature type="domain" description="Non-reducing end beta-L-arabinofuranosidase-like GH127 catalytic" evidence="2">
    <location>
        <begin position="90"/>
        <end position="429"/>
    </location>
</feature>
<protein>
    <recommendedName>
        <fullName evidence="2">Non-reducing end beta-L-arabinofuranosidase-like GH127 catalytic domain-containing protein</fullName>
    </recommendedName>
</protein>
<dbReference type="PANTHER" id="PTHR31151:SF0">
    <property type="entry name" value="PROLINE-TRNA LIGASE (DUF1680)"/>
    <property type="match status" value="1"/>
</dbReference>
<proteinExistence type="predicted"/>
<keyword evidence="4" id="KW-1185">Reference proteome</keyword>
<sequence>MKSLYGVGLAALAALFPGGQAMDGDQNPLLPVKFRSPPVGHIKPQGWLRDQMQLMADGLAGHEFDFYKYVANSSWVGGEEEYSSLNEGFPYWFNGIVPLAYALDDDRLKEQIDRAVTYVLDNQHDDGWIGPEQGHYRNFWARYPFFLGLTQLMEADVDRYGERGLAATYKFLDLMHSMLANGLRGYLRHPLDELNEEDVSWGRVRVCDMMLTLYWLLEEHPPEDPTKLLEIMKFLVEGALDWAHWYSDDVFIRRDLNLVPVNVTAPLFPYVHAVNVGQGLKAGAVFHRFTGNDTHSNTSRRAVDWTFEHHGSASGSVVGDERLAGLAPFYGAELCTVVEAMFSLSYLYKYFGDAQFAARTELAAFNELPSHFMPDYWARAYISSPNQPWAKNIGSEKPYWNVNSWASGFGMEVNYPCCTVNHPQGWPKFVDASWVLVGDDGLANVLLGPSTVTTTLPVPGGIQVTVWADTKYPFSDKLKYRVLTNAPFNFHVRIPDWANLSATTISGPAIEPGSPVQPDPVTGLHKLEMPEGFSEVTVSLATDIRLEVRGNDTVAVHRGALLYSLQLDYDTEVTWPKNYATNEPLPDDYPVPSQSRDYNLVNTSRWDVAIDPGSLAFHTTLDESTDSLNGLPNPLFAPNVLPVSISARACFLTGWGLYMGLPDAPPTGDRRRCEGGAFDVVLTPLGGAQTHMVELPTVELGEESYAARGAL</sequence>
<feature type="signal peptide" evidence="1">
    <location>
        <begin position="1"/>
        <end position="21"/>
    </location>
</feature>
<dbReference type="GO" id="GO:0005975">
    <property type="term" value="P:carbohydrate metabolic process"/>
    <property type="evidence" value="ECO:0007669"/>
    <property type="project" value="InterPro"/>
</dbReference>
<evidence type="ECO:0000313" key="4">
    <source>
        <dbReference type="Proteomes" id="UP000799766"/>
    </source>
</evidence>
<feature type="chain" id="PRO_5025430606" description="Non-reducing end beta-L-arabinofuranosidase-like GH127 catalytic domain-containing protein" evidence="1">
    <location>
        <begin position="22"/>
        <end position="711"/>
    </location>
</feature>
<dbReference type="EMBL" id="MU001670">
    <property type="protein sequence ID" value="KAF2462085.1"/>
    <property type="molecule type" value="Genomic_DNA"/>
</dbReference>
<evidence type="ECO:0000259" key="2">
    <source>
        <dbReference type="Pfam" id="PF07944"/>
    </source>
</evidence>
<evidence type="ECO:0000256" key="1">
    <source>
        <dbReference type="SAM" id="SignalP"/>
    </source>
</evidence>
<reference evidence="3" key="1">
    <citation type="journal article" date="2020" name="Stud. Mycol.">
        <title>101 Dothideomycetes genomes: a test case for predicting lifestyles and emergence of pathogens.</title>
        <authorList>
            <person name="Haridas S."/>
            <person name="Albert R."/>
            <person name="Binder M."/>
            <person name="Bloem J."/>
            <person name="Labutti K."/>
            <person name="Salamov A."/>
            <person name="Andreopoulos B."/>
            <person name="Baker S."/>
            <person name="Barry K."/>
            <person name="Bills G."/>
            <person name="Bluhm B."/>
            <person name="Cannon C."/>
            <person name="Castanera R."/>
            <person name="Culley D."/>
            <person name="Daum C."/>
            <person name="Ezra D."/>
            <person name="Gonzalez J."/>
            <person name="Henrissat B."/>
            <person name="Kuo A."/>
            <person name="Liang C."/>
            <person name="Lipzen A."/>
            <person name="Lutzoni F."/>
            <person name="Magnuson J."/>
            <person name="Mondo S."/>
            <person name="Nolan M."/>
            <person name="Ohm R."/>
            <person name="Pangilinan J."/>
            <person name="Park H.-J."/>
            <person name="Ramirez L."/>
            <person name="Alfaro M."/>
            <person name="Sun H."/>
            <person name="Tritt A."/>
            <person name="Yoshinaga Y."/>
            <person name="Zwiers L.-H."/>
            <person name="Turgeon B."/>
            <person name="Goodwin S."/>
            <person name="Spatafora J."/>
            <person name="Crous P."/>
            <person name="Grigoriev I."/>
        </authorList>
    </citation>
    <scope>NUCLEOTIDE SEQUENCE</scope>
    <source>
        <strain evidence="3">ATCC 16933</strain>
    </source>
</reference>
<dbReference type="Proteomes" id="UP000799766">
    <property type="component" value="Unassembled WGS sequence"/>
</dbReference>
<dbReference type="SUPFAM" id="SSF48208">
    <property type="entry name" value="Six-hairpin glycosidases"/>
    <property type="match status" value="1"/>
</dbReference>
<accession>A0A6A6PDM1</accession>
<dbReference type="InterPro" id="IPR008928">
    <property type="entry name" value="6-hairpin_glycosidase_sf"/>
</dbReference>
<dbReference type="AlphaFoldDB" id="A0A6A6PDM1"/>
<evidence type="ECO:0000313" key="3">
    <source>
        <dbReference type="EMBL" id="KAF2462085.1"/>
    </source>
</evidence>
<gene>
    <name evidence="3" type="ORF">BDY21DRAFT_360085</name>
</gene>
<dbReference type="Pfam" id="PF07944">
    <property type="entry name" value="Beta-AFase-like_GH127_cat"/>
    <property type="match status" value="1"/>
</dbReference>
<keyword evidence="1" id="KW-0732">Signal</keyword>
<dbReference type="InterPro" id="IPR012878">
    <property type="entry name" value="Beta-AFase-like_GH127_cat"/>
</dbReference>
<dbReference type="OrthoDB" id="5358475at2759"/>
<organism evidence="3 4">
    <name type="scientific">Lineolata rhizophorae</name>
    <dbReference type="NCBI Taxonomy" id="578093"/>
    <lineage>
        <taxon>Eukaryota</taxon>
        <taxon>Fungi</taxon>
        <taxon>Dikarya</taxon>
        <taxon>Ascomycota</taxon>
        <taxon>Pezizomycotina</taxon>
        <taxon>Dothideomycetes</taxon>
        <taxon>Dothideomycetes incertae sedis</taxon>
        <taxon>Lineolatales</taxon>
        <taxon>Lineolataceae</taxon>
        <taxon>Lineolata</taxon>
    </lineage>
</organism>